<evidence type="ECO:0000313" key="1">
    <source>
        <dbReference type="EMBL" id="MBC2869150.1"/>
    </source>
</evidence>
<dbReference type="OrthoDB" id="6961985at2"/>
<organism evidence="1 2">
    <name type="scientific">Streptomyces mexicanus</name>
    <dbReference type="NCBI Taxonomy" id="178566"/>
    <lineage>
        <taxon>Bacteria</taxon>
        <taxon>Bacillati</taxon>
        <taxon>Actinomycetota</taxon>
        <taxon>Actinomycetes</taxon>
        <taxon>Kitasatosporales</taxon>
        <taxon>Streptomycetaceae</taxon>
        <taxon>Streptomyces</taxon>
    </lineage>
</organism>
<gene>
    <name evidence="1" type="ORF">H1R13_30580</name>
</gene>
<dbReference type="Proteomes" id="UP000517694">
    <property type="component" value="Unassembled WGS sequence"/>
</dbReference>
<dbReference type="AlphaFoldDB" id="A0A7X1I6G2"/>
<dbReference type="EMBL" id="JACMHY010000016">
    <property type="protein sequence ID" value="MBC2869150.1"/>
    <property type="molecule type" value="Genomic_DNA"/>
</dbReference>
<comment type="caution">
    <text evidence="1">The sequence shown here is derived from an EMBL/GenBank/DDBJ whole genome shotgun (WGS) entry which is preliminary data.</text>
</comment>
<evidence type="ECO:0000313" key="2">
    <source>
        <dbReference type="Proteomes" id="UP000517694"/>
    </source>
</evidence>
<dbReference type="Pfam" id="PF14085">
    <property type="entry name" value="DUF4265"/>
    <property type="match status" value="1"/>
</dbReference>
<accession>A0A7X1I6G2</accession>
<dbReference type="RefSeq" id="WP_159672745.1">
    <property type="nucleotide sequence ID" value="NZ_JACMHY010000016.1"/>
</dbReference>
<dbReference type="InterPro" id="IPR025361">
    <property type="entry name" value="DUF4265"/>
</dbReference>
<sequence>MSETTYIAHEDPVGRGAENYIAMVDLEPFGFEKMCEQIWLSTRTGGGYEVACIPFRAYGLALGDVVELRDSRFVERVVERSGRRIFRVFFMEPRPRIDSRLALRNALQSGGFLSEWSGDRHIAIDVPGSSDPSPLFRAVQCEIDAGTAFWEWGDSEPFQGPATSF</sequence>
<proteinExistence type="predicted"/>
<keyword evidence="2" id="KW-1185">Reference proteome</keyword>
<protein>
    <submittedName>
        <fullName evidence="1">DUF4265 domain-containing protein</fullName>
    </submittedName>
</protein>
<name>A0A7X1I6G2_9ACTN</name>
<reference evidence="1 2" key="1">
    <citation type="submission" date="2020-08" db="EMBL/GenBank/DDBJ databases">
        <title>Whole-Genome Sequence of French Clinical Streptomyces mexicanus Strain Q0842.</title>
        <authorList>
            <person name="Boxberger M."/>
            <person name="La Scola B."/>
        </authorList>
    </citation>
    <scope>NUCLEOTIDE SEQUENCE [LARGE SCALE GENOMIC DNA]</scope>
    <source>
        <strain evidence="1 2">Marseille-Q0842</strain>
    </source>
</reference>